<reference evidence="1 2" key="1">
    <citation type="submission" date="2019-02" db="EMBL/GenBank/DDBJ databases">
        <title>Deep-cultivation of Planctomycetes and their phenomic and genomic characterization uncovers novel biology.</title>
        <authorList>
            <person name="Wiegand S."/>
            <person name="Jogler M."/>
            <person name="Boedeker C."/>
            <person name="Pinto D."/>
            <person name="Vollmers J."/>
            <person name="Rivas-Marin E."/>
            <person name="Kohn T."/>
            <person name="Peeters S.H."/>
            <person name="Heuer A."/>
            <person name="Rast P."/>
            <person name="Oberbeckmann S."/>
            <person name="Bunk B."/>
            <person name="Jeske O."/>
            <person name="Meyerdierks A."/>
            <person name="Storesund J.E."/>
            <person name="Kallscheuer N."/>
            <person name="Luecker S."/>
            <person name="Lage O.M."/>
            <person name="Pohl T."/>
            <person name="Merkel B.J."/>
            <person name="Hornburger P."/>
            <person name="Mueller R.-W."/>
            <person name="Bruemmer F."/>
            <person name="Labrenz M."/>
            <person name="Spormann A.M."/>
            <person name="Op den Camp H."/>
            <person name="Overmann J."/>
            <person name="Amann R."/>
            <person name="Jetten M.S.M."/>
            <person name="Mascher T."/>
            <person name="Medema M.H."/>
            <person name="Devos D.P."/>
            <person name="Kaster A.-K."/>
            <person name="Ovreas L."/>
            <person name="Rohde M."/>
            <person name="Galperin M.Y."/>
            <person name="Jogler C."/>
        </authorList>
    </citation>
    <scope>NUCLEOTIDE SEQUENCE [LARGE SCALE GENOMIC DNA]</scope>
    <source>
        <strain evidence="1 2">EC9</strain>
    </source>
</reference>
<sequence length="80" mass="8843">MRMSPSDSPLGYFLEGLLEKRRRFAYAINNLVAPLMVQVRVAASRCSGDVLYSQGNPRSLPSQFAINLVHDEQTSSTGAR</sequence>
<dbReference type="EMBL" id="CP036261">
    <property type="protein sequence ID" value="QDS89590.1"/>
    <property type="molecule type" value="Genomic_DNA"/>
</dbReference>
<proteinExistence type="predicted"/>
<evidence type="ECO:0000313" key="2">
    <source>
        <dbReference type="Proteomes" id="UP000319557"/>
    </source>
</evidence>
<gene>
    <name evidence="1" type="ORF">EC9_37900</name>
</gene>
<keyword evidence="2" id="KW-1185">Reference proteome</keyword>
<organism evidence="1 2">
    <name type="scientific">Rosistilla ulvae</name>
    <dbReference type="NCBI Taxonomy" id="1930277"/>
    <lineage>
        <taxon>Bacteria</taxon>
        <taxon>Pseudomonadati</taxon>
        <taxon>Planctomycetota</taxon>
        <taxon>Planctomycetia</taxon>
        <taxon>Pirellulales</taxon>
        <taxon>Pirellulaceae</taxon>
        <taxon>Rosistilla</taxon>
    </lineage>
</organism>
<evidence type="ECO:0000313" key="1">
    <source>
        <dbReference type="EMBL" id="QDS89590.1"/>
    </source>
</evidence>
<dbReference type="KEGG" id="ruv:EC9_37900"/>
<dbReference type="Proteomes" id="UP000319557">
    <property type="component" value="Chromosome"/>
</dbReference>
<accession>A0A517M3Y4</accession>
<protein>
    <submittedName>
        <fullName evidence="1">Uncharacterized protein</fullName>
    </submittedName>
</protein>
<name>A0A517M3Y4_9BACT</name>
<dbReference type="AlphaFoldDB" id="A0A517M3Y4"/>